<dbReference type="OrthoDB" id="5279008at2759"/>
<dbReference type="STRING" id="1043005.A0A074YAZ0"/>
<evidence type="ECO:0000313" key="3">
    <source>
        <dbReference type="Proteomes" id="UP000030641"/>
    </source>
</evidence>
<proteinExistence type="predicted"/>
<dbReference type="Proteomes" id="UP000030641">
    <property type="component" value="Unassembled WGS sequence"/>
</dbReference>
<dbReference type="GeneID" id="25371884"/>
<name>A0A074YAZ0_AURSE</name>
<dbReference type="AlphaFoldDB" id="A0A074YAZ0"/>
<dbReference type="InterPro" id="IPR001810">
    <property type="entry name" value="F-box_dom"/>
</dbReference>
<protein>
    <recommendedName>
        <fullName evidence="1">F-box domain-containing protein</fullName>
    </recommendedName>
</protein>
<reference evidence="2 3" key="1">
    <citation type="journal article" date="2014" name="BMC Genomics">
        <title>Genome sequencing of four Aureobasidium pullulans varieties: biotechnological potential, stress tolerance, and description of new species.</title>
        <authorList>
            <person name="Gostin Ar C."/>
            <person name="Ohm R.A."/>
            <person name="Kogej T."/>
            <person name="Sonjak S."/>
            <person name="Turk M."/>
            <person name="Zajc J."/>
            <person name="Zalar P."/>
            <person name="Grube M."/>
            <person name="Sun H."/>
            <person name="Han J."/>
            <person name="Sharma A."/>
            <person name="Chiniquy J."/>
            <person name="Ngan C.Y."/>
            <person name="Lipzen A."/>
            <person name="Barry K."/>
            <person name="Grigoriev I.V."/>
            <person name="Gunde-Cimerman N."/>
        </authorList>
    </citation>
    <scope>NUCLEOTIDE SEQUENCE [LARGE SCALE GENOMIC DNA]</scope>
    <source>
        <strain evidence="2 3">EXF-2481</strain>
    </source>
</reference>
<sequence length="439" mass="50245">MAASVDFSTVIVPSEGLPTPPSHILALPHELLSMIVSECDPNDLKNVRLTFKLMHAISIKHFGRKKFSRRRFVFTFESMKALLDITAHPVFGPGLKCITFGTYRMAPWNDCEIEDEHSDDPNVLHDQIDYKHQKFIHCNDHVKMLVLSLENLTRCGNTEVVLGIHDDIHGIEVRRPGYAFKASYRGYPLKIVDPRETIDAVTEAASRSKYAIKALKLCLSSSSYSLRNLVGSERDVLHEILSAKKQLRERQGRKMDLHLNVWLSQSYTKMKILSNATRLELSRYSFNRSVPQERFQIFDQLSHGELWDTVSSTALDTIVIRNSAGGYDEFTDFLRRHKRSLTTFELEGFDFLLDEFPTALLALRFLRFLKSDFQLSCLSMEKLTVRETLEVPDSGRVVYHGAEQVDEGLQSLIEEAEEMYGDESVVLKEAYEQDGLTWS</sequence>
<evidence type="ECO:0000313" key="2">
    <source>
        <dbReference type="EMBL" id="KEQ91332.1"/>
    </source>
</evidence>
<dbReference type="SUPFAM" id="SSF81383">
    <property type="entry name" value="F-box domain"/>
    <property type="match status" value="1"/>
</dbReference>
<dbReference type="HOGENOM" id="CLU_052675_0_0_1"/>
<dbReference type="EMBL" id="KL584779">
    <property type="protein sequence ID" value="KEQ91332.1"/>
    <property type="molecule type" value="Genomic_DNA"/>
</dbReference>
<organism evidence="2 3">
    <name type="scientific">Aureobasidium subglaciale (strain EXF-2481)</name>
    <name type="common">Aureobasidium pullulans var. subglaciale</name>
    <dbReference type="NCBI Taxonomy" id="1043005"/>
    <lineage>
        <taxon>Eukaryota</taxon>
        <taxon>Fungi</taxon>
        <taxon>Dikarya</taxon>
        <taxon>Ascomycota</taxon>
        <taxon>Pezizomycotina</taxon>
        <taxon>Dothideomycetes</taxon>
        <taxon>Dothideomycetidae</taxon>
        <taxon>Dothideales</taxon>
        <taxon>Saccotheciaceae</taxon>
        <taxon>Aureobasidium</taxon>
    </lineage>
</organism>
<feature type="domain" description="F-box" evidence="1">
    <location>
        <begin position="21"/>
        <end position="70"/>
    </location>
</feature>
<dbReference type="InParanoid" id="A0A074YAZ0"/>
<accession>A0A074YAZ0</accession>
<gene>
    <name evidence="2" type="ORF">AUEXF2481DRAFT_8584</name>
</gene>
<dbReference type="PROSITE" id="PS50181">
    <property type="entry name" value="FBOX"/>
    <property type="match status" value="1"/>
</dbReference>
<dbReference type="RefSeq" id="XP_013339803.1">
    <property type="nucleotide sequence ID" value="XM_013484349.1"/>
</dbReference>
<dbReference type="InterPro" id="IPR036047">
    <property type="entry name" value="F-box-like_dom_sf"/>
</dbReference>
<keyword evidence="3" id="KW-1185">Reference proteome</keyword>
<evidence type="ECO:0000259" key="1">
    <source>
        <dbReference type="PROSITE" id="PS50181"/>
    </source>
</evidence>